<protein>
    <recommendedName>
        <fullName evidence="3">HTH tetR-type domain-containing protein</fullName>
    </recommendedName>
</protein>
<proteinExistence type="predicted"/>
<gene>
    <name evidence="4" type="ORF">GCM10017576_20990</name>
</gene>
<dbReference type="SUPFAM" id="SSF48498">
    <property type="entry name" value="Tetracyclin repressor-like, C-terminal domain"/>
    <property type="match status" value="1"/>
</dbReference>
<evidence type="ECO:0000256" key="1">
    <source>
        <dbReference type="ARBA" id="ARBA00023125"/>
    </source>
</evidence>
<dbReference type="GO" id="GO:0000976">
    <property type="term" value="F:transcription cis-regulatory region binding"/>
    <property type="evidence" value="ECO:0007669"/>
    <property type="project" value="TreeGrafter"/>
</dbReference>
<dbReference type="InterPro" id="IPR009057">
    <property type="entry name" value="Homeodomain-like_sf"/>
</dbReference>
<reference evidence="4" key="2">
    <citation type="submission" date="2023-01" db="EMBL/GenBank/DDBJ databases">
        <authorList>
            <person name="Sun Q."/>
            <person name="Evtushenko L."/>
        </authorList>
    </citation>
    <scope>NUCLEOTIDE SEQUENCE</scope>
    <source>
        <strain evidence="4">VKM Ac-1020</strain>
    </source>
</reference>
<organism evidence="4 5">
    <name type="scientific">Microbacterium barkeri</name>
    <dbReference type="NCBI Taxonomy" id="33917"/>
    <lineage>
        <taxon>Bacteria</taxon>
        <taxon>Bacillati</taxon>
        <taxon>Actinomycetota</taxon>
        <taxon>Actinomycetes</taxon>
        <taxon>Micrococcales</taxon>
        <taxon>Microbacteriaceae</taxon>
        <taxon>Microbacterium</taxon>
    </lineage>
</organism>
<dbReference type="RefSeq" id="WP_271173677.1">
    <property type="nucleotide sequence ID" value="NZ_BSEJ01000009.1"/>
</dbReference>
<sequence>MARTRELVVEAAIALLGEEGMRSFTHRRVDRRAGLPEGSTSNYFRTREALLAGVVDGIVASELDAAEPLPADPDAFVDALAGMVEFITGPRRTHTIARHALFLEASHDPELSAKLSSSRERYVAVVSDAVARLGARDPDAAAAAVMSVCEGLILHRIARGDTSDPRPAIAVAIRGALAD</sequence>
<dbReference type="Pfam" id="PF00440">
    <property type="entry name" value="TetR_N"/>
    <property type="match status" value="1"/>
</dbReference>
<dbReference type="InterPro" id="IPR041583">
    <property type="entry name" value="TetR_C_31"/>
</dbReference>
<dbReference type="PROSITE" id="PS50977">
    <property type="entry name" value="HTH_TETR_2"/>
    <property type="match status" value="1"/>
</dbReference>
<dbReference type="GO" id="GO:0003700">
    <property type="term" value="F:DNA-binding transcription factor activity"/>
    <property type="evidence" value="ECO:0007669"/>
    <property type="project" value="TreeGrafter"/>
</dbReference>
<dbReference type="PANTHER" id="PTHR30055">
    <property type="entry name" value="HTH-TYPE TRANSCRIPTIONAL REGULATOR RUTR"/>
    <property type="match status" value="1"/>
</dbReference>
<keyword evidence="1 2" id="KW-0238">DNA-binding</keyword>
<evidence type="ECO:0000256" key="2">
    <source>
        <dbReference type="PROSITE-ProRule" id="PRU00335"/>
    </source>
</evidence>
<feature type="DNA-binding region" description="H-T-H motif" evidence="2">
    <location>
        <begin position="25"/>
        <end position="44"/>
    </location>
</feature>
<evidence type="ECO:0000259" key="3">
    <source>
        <dbReference type="PROSITE" id="PS50977"/>
    </source>
</evidence>
<evidence type="ECO:0000313" key="4">
    <source>
        <dbReference type="EMBL" id="GLJ61969.1"/>
    </source>
</evidence>
<name>A0A9W6H4Q6_9MICO</name>
<dbReference type="InterPro" id="IPR036271">
    <property type="entry name" value="Tet_transcr_reg_TetR-rel_C_sf"/>
</dbReference>
<dbReference type="EMBL" id="BSEJ01000009">
    <property type="protein sequence ID" value="GLJ61969.1"/>
    <property type="molecule type" value="Genomic_DNA"/>
</dbReference>
<dbReference type="Pfam" id="PF17940">
    <property type="entry name" value="TetR_C_31"/>
    <property type="match status" value="1"/>
</dbReference>
<dbReference type="AlphaFoldDB" id="A0A9W6H4Q6"/>
<dbReference type="InterPro" id="IPR001647">
    <property type="entry name" value="HTH_TetR"/>
</dbReference>
<dbReference type="Proteomes" id="UP001142462">
    <property type="component" value="Unassembled WGS sequence"/>
</dbReference>
<dbReference type="PANTHER" id="PTHR30055:SF226">
    <property type="entry name" value="HTH-TYPE TRANSCRIPTIONAL REGULATOR PKSA"/>
    <property type="match status" value="1"/>
</dbReference>
<dbReference type="PRINTS" id="PR00455">
    <property type="entry name" value="HTHTETR"/>
</dbReference>
<dbReference type="SUPFAM" id="SSF46689">
    <property type="entry name" value="Homeodomain-like"/>
    <property type="match status" value="1"/>
</dbReference>
<accession>A0A9W6H4Q6</accession>
<comment type="caution">
    <text evidence="4">The sequence shown here is derived from an EMBL/GenBank/DDBJ whole genome shotgun (WGS) entry which is preliminary data.</text>
</comment>
<dbReference type="Gene3D" id="1.10.357.10">
    <property type="entry name" value="Tetracycline Repressor, domain 2"/>
    <property type="match status" value="1"/>
</dbReference>
<feature type="domain" description="HTH tetR-type" evidence="3">
    <location>
        <begin position="2"/>
        <end position="62"/>
    </location>
</feature>
<keyword evidence="5" id="KW-1185">Reference proteome</keyword>
<reference evidence="4" key="1">
    <citation type="journal article" date="2014" name="Int. J. Syst. Evol. Microbiol.">
        <title>Complete genome sequence of Corynebacterium casei LMG S-19264T (=DSM 44701T), isolated from a smear-ripened cheese.</title>
        <authorList>
            <consortium name="US DOE Joint Genome Institute (JGI-PGF)"/>
            <person name="Walter F."/>
            <person name="Albersmeier A."/>
            <person name="Kalinowski J."/>
            <person name="Ruckert C."/>
        </authorList>
    </citation>
    <scope>NUCLEOTIDE SEQUENCE</scope>
    <source>
        <strain evidence="4">VKM Ac-1020</strain>
    </source>
</reference>
<evidence type="ECO:0000313" key="5">
    <source>
        <dbReference type="Proteomes" id="UP001142462"/>
    </source>
</evidence>
<dbReference type="InterPro" id="IPR050109">
    <property type="entry name" value="HTH-type_TetR-like_transc_reg"/>
</dbReference>